<keyword evidence="2" id="KW-1185">Reference proteome</keyword>
<protein>
    <submittedName>
        <fullName evidence="1">Uncharacterized protein YukE</fullName>
    </submittedName>
</protein>
<dbReference type="Gene3D" id="1.10.287.1060">
    <property type="entry name" value="ESAT-6-like"/>
    <property type="match status" value="1"/>
</dbReference>
<dbReference type="RefSeq" id="WP_209638502.1">
    <property type="nucleotide sequence ID" value="NZ_JAGINW010000001.1"/>
</dbReference>
<reference evidence="1 2" key="1">
    <citation type="submission" date="2021-03" db="EMBL/GenBank/DDBJ databases">
        <title>Sequencing the genomes of 1000 actinobacteria strains.</title>
        <authorList>
            <person name="Klenk H.-P."/>
        </authorList>
    </citation>
    <scope>NUCLEOTIDE SEQUENCE [LARGE SCALE GENOMIC DNA]</scope>
    <source>
        <strain evidence="1 2">DSM 46670</strain>
    </source>
</reference>
<proteinExistence type="predicted"/>
<accession>A0ABS4TEF7</accession>
<name>A0ABS4TEF7_9PSEU</name>
<dbReference type="InterPro" id="IPR036689">
    <property type="entry name" value="ESAT-6-like_sf"/>
</dbReference>
<dbReference type="SUPFAM" id="SSF140453">
    <property type="entry name" value="EsxAB dimer-like"/>
    <property type="match status" value="1"/>
</dbReference>
<organism evidence="1 2">
    <name type="scientific">Kibdelosporangium banguiense</name>
    <dbReference type="NCBI Taxonomy" id="1365924"/>
    <lineage>
        <taxon>Bacteria</taxon>
        <taxon>Bacillati</taxon>
        <taxon>Actinomycetota</taxon>
        <taxon>Actinomycetes</taxon>
        <taxon>Pseudonocardiales</taxon>
        <taxon>Pseudonocardiaceae</taxon>
        <taxon>Kibdelosporangium</taxon>
    </lineage>
</organism>
<evidence type="ECO:0000313" key="1">
    <source>
        <dbReference type="EMBL" id="MBP2322802.1"/>
    </source>
</evidence>
<evidence type="ECO:0000313" key="2">
    <source>
        <dbReference type="Proteomes" id="UP001519332"/>
    </source>
</evidence>
<sequence>MKDGFLTDHERLAQHAGDFGGLAERAAALAGELSRTLDELGSPWGTDDVGQSFAAVYSGPSQETRRNIDAASGQLGDMGDRLTTMAAAYRDVDTGASRDLGAV</sequence>
<dbReference type="Proteomes" id="UP001519332">
    <property type="component" value="Unassembled WGS sequence"/>
</dbReference>
<dbReference type="InterPro" id="IPR010310">
    <property type="entry name" value="T7SS_ESAT-6-like"/>
</dbReference>
<comment type="caution">
    <text evidence="1">The sequence shown here is derived from an EMBL/GenBank/DDBJ whole genome shotgun (WGS) entry which is preliminary data.</text>
</comment>
<dbReference type="EMBL" id="JAGINW010000001">
    <property type="protein sequence ID" value="MBP2322802.1"/>
    <property type="molecule type" value="Genomic_DNA"/>
</dbReference>
<dbReference type="Pfam" id="PF06013">
    <property type="entry name" value="WXG100"/>
    <property type="match status" value="1"/>
</dbReference>
<gene>
    <name evidence="1" type="ORF">JOF56_003187</name>
</gene>